<dbReference type="AlphaFoldDB" id="A0A6G7EFN4"/>
<dbReference type="EMBL" id="UXHF01000084">
    <property type="protein sequence ID" value="VDC51753.1"/>
    <property type="molecule type" value="Genomic_DNA"/>
</dbReference>
<dbReference type="Proteomes" id="UP000501325">
    <property type="component" value="Chromosome"/>
</dbReference>
<accession>A0A6G7EFN4</accession>
<dbReference type="Gene3D" id="3.40.50.2000">
    <property type="entry name" value="Glycogen Phosphorylase B"/>
    <property type="match status" value="2"/>
</dbReference>
<evidence type="ECO:0000313" key="5">
    <source>
        <dbReference type="Proteomes" id="UP000501325"/>
    </source>
</evidence>
<evidence type="ECO:0000313" key="2">
    <source>
        <dbReference type="EMBL" id="QIH72244.1"/>
    </source>
</evidence>
<keyword evidence="3" id="KW-0808">Transferase</keyword>
<dbReference type="Proteomes" id="UP000289220">
    <property type="component" value="Unassembled WGS sequence"/>
</dbReference>
<protein>
    <submittedName>
        <fullName evidence="3">D-inositol 3-phosphate glycosyltransferase</fullName>
    </submittedName>
    <submittedName>
        <fullName evidence="2">Glycosyltransferase family 4 protein</fullName>
    </submittedName>
</protein>
<dbReference type="EMBL" id="CP048751">
    <property type="protein sequence ID" value="QIH72244.1"/>
    <property type="molecule type" value="Genomic_DNA"/>
</dbReference>
<reference evidence="2 5" key="2">
    <citation type="submission" date="2020-01" db="EMBL/GenBank/DDBJ databases">
        <authorList>
            <person name="Wang S."/>
        </authorList>
    </citation>
    <scope>NUCLEOTIDE SEQUENCE [LARGE SCALE GENOMIC DNA]</scope>
    <source>
        <strain evidence="2 5">D151-2-6</strain>
    </source>
</reference>
<evidence type="ECO:0000313" key="3">
    <source>
        <dbReference type="EMBL" id="VDC51753.1"/>
    </source>
</evidence>
<name>A0A6G7EFN4_9CAUL</name>
<evidence type="ECO:0000259" key="1">
    <source>
        <dbReference type="Pfam" id="PF13439"/>
    </source>
</evidence>
<dbReference type="PANTHER" id="PTHR12526">
    <property type="entry name" value="GLYCOSYLTRANSFERASE"/>
    <property type="match status" value="1"/>
</dbReference>
<dbReference type="RefSeq" id="WP_008261799.1">
    <property type="nucleotide sequence ID" value="NZ_CP048751.1"/>
</dbReference>
<dbReference type="KEGG" id="bmed:GYM46_04260"/>
<feature type="domain" description="Glycosyltransferase subfamily 4-like N-terminal" evidence="1">
    <location>
        <begin position="22"/>
        <end position="165"/>
    </location>
</feature>
<keyword evidence="4" id="KW-1185">Reference proteome</keyword>
<reference evidence="3 4" key="1">
    <citation type="submission" date="2018-11" db="EMBL/GenBank/DDBJ databases">
        <authorList>
            <person name="Peiro R."/>
            <person name="Begona"/>
            <person name="Cbmso G."/>
            <person name="Lopez M."/>
            <person name="Gonzalez S."/>
            <person name="Sacristan E."/>
            <person name="Castillo E."/>
        </authorList>
    </citation>
    <scope>NUCLEOTIDE SEQUENCE [LARGE SCALE GENOMIC DNA]</scope>
    <source>
        <strain evidence="3">Brev_genome</strain>
    </source>
</reference>
<dbReference type="Pfam" id="PF13692">
    <property type="entry name" value="Glyco_trans_1_4"/>
    <property type="match status" value="1"/>
</dbReference>
<dbReference type="Pfam" id="PF13439">
    <property type="entry name" value="Glyco_transf_4"/>
    <property type="match status" value="1"/>
</dbReference>
<gene>
    <name evidence="3" type="primary">mshA_2</name>
    <name evidence="3" type="ORF">BREV_BREV_02943</name>
    <name evidence="2" type="ORF">GYM46_04260</name>
</gene>
<proteinExistence type="predicted"/>
<dbReference type="CDD" id="cd03801">
    <property type="entry name" value="GT4_PimA-like"/>
    <property type="match status" value="1"/>
</dbReference>
<sequence>MRIAVILPRGCDFCPEKGNSMETVVRTLSGYSRLQAAVTLICDAGGPTPAGTHTLTVPAGLGRKARNAAVGRILTTLNPAVVEYHQQLKAASEMTRSLPQATHVLYRHTRIRPAHNPIDAWRYGRRLARFDRLVFVSEAAGQEFAADYPRLADRVAVVSNPIDVEAWRADPETREKLILFCGRALPEKGLDLFCQALAETLDRHPDWRGALVLGEWDRNSDWAEPHVRLLDRFGDRVEIHKSASLVQVQAVTRRAAIAATPSRVREAMGLTALEAHAAGAALISSGRGGLREASGDHAVYVGVEDARSLADAMNRLIEDPQARLALARGGQAFVEQVHSPAARAAELDALRETLADRSGAGQPRRRRFWPSALPGLGVSRRGRSFP</sequence>
<dbReference type="InterPro" id="IPR028098">
    <property type="entry name" value="Glyco_trans_4-like_N"/>
</dbReference>
<evidence type="ECO:0000313" key="4">
    <source>
        <dbReference type="Proteomes" id="UP000289220"/>
    </source>
</evidence>
<dbReference type="SUPFAM" id="SSF53756">
    <property type="entry name" value="UDP-Glycosyltransferase/glycogen phosphorylase"/>
    <property type="match status" value="1"/>
</dbReference>
<organism evidence="3 4">
    <name type="scientific">Brevundimonas mediterranea</name>
    <dbReference type="NCBI Taxonomy" id="74329"/>
    <lineage>
        <taxon>Bacteria</taxon>
        <taxon>Pseudomonadati</taxon>
        <taxon>Pseudomonadota</taxon>
        <taxon>Alphaproteobacteria</taxon>
        <taxon>Caulobacterales</taxon>
        <taxon>Caulobacteraceae</taxon>
        <taxon>Brevundimonas</taxon>
    </lineage>
</organism>
<dbReference type="GO" id="GO:0016757">
    <property type="term" value="F:glycosyltransferase activity"/>
    <property type="evidence" value="ECO:0007669"/>
    <property type="project" value="UniProtKB-ARBA"/>
</dbReference>